<dbReference type="Gene3D" id="3.40.50.300">
    <property type="entry name" value="P-loop containing nucleotide triphosphate hydrolases"/>
    <property type="match status" value="1"/>
</dbReference>
<organism evidence="4 5">
    <name type="scientific">Brassicogethes aeneus</name>
    <name type="common">Rape pollen beetle</name>
    <name type="synonym">Meligethes aeneus</name>
    <dbReference type="NCBI Taxonomy" id="1431903"/>
    <lineage>
        <taxon>Eukaryota</taxon>
        <taxon>Metazoa</taxon>
        <taxon>Ecdysozoa</taxon>
        <taxon>Arthropoda</taxon>
        <taxon>Hexapoda</taxon>
        <taxon>Insecta</taxon>
        <taxon>Pterygota</taxon>
        <taxon>Neoptera</taxon>
        <taxon>Endopterygota</taxon>
        <taxon>Coleoptera</taxon>
        <taxon>Polyphaga</taxon>
        <taxon>Cucujiformia</taxon>
        <taxon>Nitidulidae</taxon>
        <taxon>Meligethinae</taxon>
        <taxon>Brassicogethes</taxon>
    </lineage>
</organism>
<dbReference type="Proteomes" id="UP001154078">
    <property type="component" value="Chromosome 9"/>
</dbReference>
<dbReference type="PANTHER" id="PTHR23359">
    <property type="entry name" value="NUCLEOTIDE KINASE"/>
    <property type="match status" value="1"/>
</dbReference>
<evidence type="ECO:0000256" key="1">
    <source>
        <dbReference type="ARBA" id="ARBA00022679"/>
    </source>
</evidence>
<evidence type="ECO:0008006" key="6">
    <source>
        <dbReference type="Google" id="ProtNLM"/>
    </source>
</evidence>
<dbReference type="SUPFAM" id="SSF52540">
    <property type="entry name" value="P-loop containing nucleoside triphosphate hydrolases"/>
    <property type="match status" value="1"/>
</dbReference>
<dbReference type="Pfam" id="PF00406">
    <property type="entry name" value="ADK"/>
    <property type="match status" value="1"/>
</dbReference>
<dbReference type="GO" id="GO:0005524">
    <property type="term" value="F:ATP binding"/>
    <property type="evidence" value="ECO:0007669"/>
    <property type="project" value="InterPro"/>
</dbReference>
<dbReference type="OrthoDB" id="442176at2759"/>
<proteinExistence type="predicted"/>
<evidence type="ECO:0000256" key="3">
    <source>
        <dbReference type="ARBA" id="ARBA00022777"/>
    </source>
</evidence>
<dbReference type="EMBL" id="OV121140">
    <property type="protein sequence ID" value="CAH0563364.1"/>
    <property type="molecule type" value="Genomic_DNA"/>
</dbReference>
<dbReference type="CDD" id="cd01428">
    <property type="entry name" value="ADK"/>
    <property type="match status" value="1"/>
</dbReference>
<dbReference type="GO" id="GO:0019205">
    <property type="term" value="F:nucleobase-containing compound kinase activity"/>
    <property type="evidence" value="ECO:0007669"/>
    <property type="project" value="InterPro"/>
</dbReference>
<dbReference type="AlphaFoldDB" id="A0A9P0FNX5"/>
<keyword evidence="1" id="KW-0808">Transferase</keyword>
<dbReference type="InterPro" id="IPR027417">
    <property type="entry name" value="P-loop_NTPase"/>
</dbReference>
<protein>
    <recommendedName>
        <fullName evidence="6">Adenylate kinase</fullName>
    </recommendedName>
</protein>
<evidence type="ECO:0000256" key="2">
    <source>
        <dbReference type="ARBA" id="ARBA00022741"/>
    </source>
</evidence>
<dbReference type="InterPro" id="IPR000850">
    <property type="entry name" value="Adenylat/UMP-CMP_kin"/>
</dbReference>
<name>A0A9P0FNX5_BRAAE</name>
<evidence type="ECO:0000313" key="5">
    <source>
        <dbReference type="Proteomes" id="UP001154078"/>
    </source>
</evidence>
<evidence type="ECO:0000313" key="4">
    <source>
        <dbReference type="EMBL" id="CAH0563364.1"/>
    </source>
</evidence>
<accession>A0A9P0FNX5</accession>
<keyword evidence="2" id="KW-0547">Nucleotide-binding</keyword>
<reference evidence="4" key="1">
    <citation type="submission" date="2021-12" db="EMBL/GenBank/DDBJ databases">
        <authorList>
            <person name="King R."/>
        </authorList>
    </citation>
    <scope>NUCLEOTIDE SEQUENCE</scope>
</reference>
<sequence length="180" mass="21139">MSKIVFVLGPPASGKTRQCSFLEDYFGFVHITLSELTEENKLLKPIKELMNSARKLITFELSDVRATRKFIILDGYPETMKQLEYWEKSVAQNIDLQMVLFLDCPLQKCLLRGLERQSFSRKDVDEVQQKIDYYVKNTLPVIEHFRTMNLVRQINGDMTCEKVFVEVQKVFRIGVKDMRF</sequence>
<keyword evidence="3" id="KW-0418">Kinase</keyword>
<gene>
    <name evidence="4" type="ORF">MELIAE_LOCUS12209</name>
</gene>
<keyword evidence="5" id="KW-1185">Reference proteome</keyword>
<dbReference type="GO" id="GO:0006139">
    <property type="term" value="P:nucleobase-containing compound metabolic process"/>
    <property type="evidence" value="ECO:0007669"/>
    <property type="project" value="InterPro"/>
</dbReference>